<evidence type="ECO:0000313" key="1">
    <source>
        <dbReference type="EMBL" id="GBE88183.1"/>
    </source>
</evidence>
<sequence>MAPAPASSISKKEGKAKNCLQLSLPSGAKVPTLDAHSKPTVMSPIPQPAFMGSTPHTMLPTLNLEMGGAHPINRASSIQYTPKRHYSFWCTILAESPTISTIDQINRRR</sequence>
<dbReference type="RefSeq" id="XP_027619096.1">
    <property type="nucleotide sequence ID" value="XM_027763295.1"/>
</dbReference>
<organism evidence="1 2">
    <name type="scientific">Sparassis crispa</name>
    <dbReference type="NCBI Taxonomy" id="139825"/>
    <lineage>
        <taxon>Eukaryota</taxon>
        <taxon>Fungi</taxon>
        <taxon>Dikarya</taxon>
        <taxon>Basidiomycota</taxon>
        <taxon>Agaricomycotina</taxon>
        <taxon>Agaricomycetes</taxon>
        <taxon>Polyporales</taxon>
        <taxon>Sparassidaceae</taxon>
        <taxon>Sparassis</taxon>
    </lineage>
</organism>
<evidence type="ECO:0000313" key="2">
    <source>
        <dbReference type="Proteomes" id="UP000287166"/>
    </source>
</evidence>
<dbReference type="EMBL" id="BFAD01000012">
    <property type="protein sequence ID" value="GBE88183.1"/>
    <property type="molecule type" value="Genomic_DNA"/>
</dbReference>
<reference evidence="1 2" key="1">
    <citation type="journal article" date="2018" name="Sci. Rep.">
        <title>Genome sequence of the cauliflower mushroom Sparassis crispa (Hanabiratake) and its association with beneficial usage.</title>
        <authorList>
            <person name="Kiyama R."/>
            <person name="Furutani Y."/>
            <person name="Kawaguchi K."/>
            <person name="Nakanishi T."/>
        </authorList>
    </citation>
    <scope>NUCLEOTIDE SEQUENCE [LARGE SCALE GENOMIC DNA]</scope>
</reference>
<accession>A0A401H1B1</accession>
<dbReference type="Proteomes" id="UP000287166">
    <property type="component" value="Unassembled WGS sequence"/>
</dbReference>
<dbReference type="GeneID" id="38785100"/>
<protein>
    <submittedName>
        <fullName evidence="1">Uncharacterized protein</fullName>
    </submittedName>
</protein>
<proteinExistence type="predicted"/>
<keyword evidence="2" id="KW-1185">Reference proteome</keyword>
<name>A0A401H1B1_9APHY</name>
<dbReference type="AlphaFoldDB" id="A0A401H1B1"/>
<comment type="caution">
    <text evidence="1">The sequence shown here is derived from an EMBL/GenBank/DDBJ whole genome shotgun (WGS) entry which is preliminary data.</text>
</comment>
<gene>
    <name evidence="1" type="ORF">SCP_1204140</name>
</gene>
<dbReference type="InParanoid" id="A0A401H1B1"/>